<comment type="similarity">
    <text evidence="1">Belongs to the cycloisomerase 2 family.</text>
</comment>
<organism evidence="3 4">
    <name type="scientific">Halioxenophilus aromaticivorans</name>
    <dbReference type="NCBI Taxonomy" id="1306992"/>
    <lineage>
        <taxon>Bacteria</taxon>
        <taxon>Pseudomonadati</taxon>
        <taxon>Pseudomonadota</taxon>
        <taxon>Gammaproteobacteria</taxon>
        <taxon>Alteromonadales</taxon>
        <taxon>Alteromonadaceae</taxon>
        <taxon>Halioxenophilus</taxon>
    </lineage>
</organism>
<sequence>MPYKIAKAIYVNLLSGVISLLLIVSFKANAETISVYFGTAGDSADGIYSASFDTATGLLTDINQAHAIKAPRFLTIHPKKNVLYAVAKISNQPVVAAFYMHNNGNIELLNSVPIGDTDGTHIAVHPTGAFLLTAQYNGGTVGVFPLDTSGRLMQRSQLIKHVGAAMVNTDRQSSPHPHWVGFSPDGKYAFVPDLGLDQILIYKINISESTLIEHARLNTAPGAGPRHMRFSINGKYIYVLNELNLTIATYVYHPEKGSADLIANTNTLDNEAKDKEPFNSASEILVHPSGNYVYSGNRGNDSVSVFRANDQNGSLKVIEVEPIRGAWPRSIGIDPNGQWLFAAGMHSNTVAIFSINQNTGELSFPKGSIYSVPEPVSIVFHQNDLAEQEDHLK</sequence>
<dbReference type="InterPro" id="IPR011048">
    <property type="entry name" value="Haem_d1_sf"/>
</dbReference>
<dbReference type="PANTHER" id="PTHR30344:SF1">
    <property type="entry name" value="6-PHOSPHOGLUCONOLACTONASE"/>
    <property type="match status" value="1"/>
</dbReference>
<dbReference type="PANTHER" id="PTHR30344">
    <property type="entry name" value="6-PHOSPHOGLUCONOLACTONASE-RELATED"/>
    <property type="match status" value="1"/>
</dbReference>
<gene>
    <name evidence="3" type="ORF">GCM10025791_25680</name>
</gene>
<keyword evidence="2" id="KW-0313">Glucose metabolism</keyword>
<dbReference type="GO" id="GO:0017057">
    <property type="term" value="F:6-phosphogluconolactonase activity"/>
    <property type="evidence" value="ECO:0007669"/>
    <property type="project" value="TreeGrafter"/>
</dbReference>
<dbReference type="SUPFAM" id="SSF51004">
    <property type="entry name" value="C-terminal (heme d1) domain of cytochrome cd1-nitrite reductase"/>
    <property type="match status" value="1"/>
</dbReference>
<keyword evidence="4" id="KW-1185">Reference proteome</keyword>
<keyword evidence="2" id="KW-0119">Carbohydrate metabolism</keyword>
<dbReference type="AlphaFoldDB" id="A0AAV3U3S3"/>
<dbReference type="GO" id="GO:0005829">
    <property type="term" value="C:cytosol"/>
    <property type="evidence" value="ECO:0007669"/>
    <property type="project" value="TreeGrafter"/>
</dbReference>
<name>A0AAV3U3S3_9ALTE</name>
<dbReference type="Pfam" id="PF10282">
    <property type="entry name" value="Lactonase"/>
    <property type="match status" value="1"/>
</dbReference>
<dbReference type="GO" id="GO:0006006">
    <property type="term" value="P:glucose metabolic process"/>
    <property type="evidence" value="ECO:0007669"/>
    <property type="project" value="UniProtKB-KW"/>
</dbReference>
<evidence type="ECO:0000313" key="3">
    <source>
        <dbReference type="EMBL" id="GAA4945385.1"/>
    </source>
</evidence>
<evidence type="ECO:0000256" key="2">
    <source>
        <dbReference type="ARBA" id="ARBA00022526"/>
    </source>
</evidence>
<dbReference type="EMBL" id="BAABLX010000024">
    <property type="protein sequence ID" value="GAA4945385.1"/>
    <property type="molecule type" value="Genomic_DNA"/>
</dbReference>
<dbReference type="RefSeq" id="WP_345422679.1">
    <property type="nucleotide sequence ID" value="NZ_AP031496.1"/>
</dbReference>
<comment type="caution">
    <text evidence="3">The sequence shown here is derived from an EMBL/GenBank/DDBJ whole genome shotgun (WGS) entry which is preliminary data.</text>
</comment>
<accession>A0AAV3U3S3</accession>
<dbReference type="InterPro" id="IPR015943">
    <property type="entry name" value="WD40/YVTN_repeat-like_dom_sf"/>
</dbReference>
<dbReference type="InterPro" id="IPR019405">
    <property type="entry name" value="Lactonase_7-beta_prop"/>
</dbReference>
<protein>
    <submittedName>
        <fullName evidence="3">Lactonase family protein</fullName>
    </submittedName>
</protein>
<proteinExistence type="inferred from homology"/>
<dbReference type="InterPro" id="IPR050282">
    <property type="entry name" value="Cycloisomerase_2"/>
</dbReference>
<evidence type="ECO:0000313" key="4">
    <source>
        <dbReference type="Proteomes" id="UP001409585"/>
    </source>
</evidence>
<evidence type="ECO:0000256" key="1">
    <source>
        <dbReference type="ARBA" id="ARBA00005564"/>
    </source>
</evidence>
<dbReference type="Gene3D" id="2.130.10.10">
    <property type="entry name" value="YVTN repeat-like/Quinoprotein amine dehydrogenase"/>
    <property type="match status" value="1"/>
</dbReference>
<reference evidence="4" key="1">
    <citation type="journal article" date="2019" name="Int. J. Syst. Evol. Microbiol.">
        <title>The Global Catalogue of Microorganisms (GCM) 10K type strain sequencing project: providing services to taxonomists for standard genome sequencing and annotation.</title>
        <authorList>
            <consortium name="The Broad Institute Genomics Platform"/>
            <consortium name="The Broad Institute Genome Sequencing Center for Infectious Disease"/>
            <person name="Wu L."/>
            <person name="Ma J."/>
        </authorList>
    </citation>
    <scope>NUCLEOTIDE SEQUENCE [LARGE SCALE GENOMIC DNA]</scope>
    <source>
        <strain evidence="4">JCM 19134</strain>
    </source>
</reference>
<dbReference type="Proteomes" id="UP001409585">
    <property type="component" value="Unassembled WGS sequence"/>
</dbReference>